<gene>
    <name evidence="1" type="ORF">TWF696_004546</name>
</gene>
<keyword evidence="2" id="KW-1185">Reference proteome</keyword>
<protein>
    <submittedName>
        <fullName evidence="1">Uncharacterized protein</fullName>
    </submittedName>
</protein>
<dbReference type="AlphaFoldDB" id="A0AAV9V9F1"/>
<accession>A0AAV9V9F1</accession>
<organism evidence="1 2">
    <name type="scientific">Orbilia brochopaga</name>
    <dbReference type="NCBI Taxonomy" id="3140254"/>
    <lineage>
        <taxon>Eukaryota</taxon>
        <taxon>Fungi</taxon>
        <taxon>Dikarya</taxon>
        <taxon>Ascomycota</taxon>
        <taxon>Pezizomycotina</taxon>
        <taxon>Orbiliomycetes</taxon>
        <taxon>Orbiliales</taxon>
        <taxon>Orbiliaceae</taxon>
        <taxon>Orbilia</taxon>
    </lineage>
</organism>
<name>A0AAV9V9F1_9PEZI</name>
<evidence type="ECO:0000313" key="1">
    <source>
        <dbReference type="EMBL" id="KAK6355449.1"/>
    </source>
</evidence>
<sequence>MAVKPLSSMFKSHASISLYSRGHTHRLMTTSRIRHFSQGPRLQSPTDAPITTTLVTEFEKAGVRCTSSGIEAFNLAYASTPYRHVFNGKRSDKWPLYTGLHDAVSGPLYVDTPDSLSHENANIRGERWRSREAYRICMQYKAYKVLESLHAHSALFRQLIDLEEKEWRTPHIGGDGPHDSELWWWMESVIEEGLVDRGDVDDLPEPFMLRDIVVPSE</sequence>
<dbReference type="Proteomes" id="UP001375240">
    <property type="component" value="Unassembled WGS sequence"/>
</dbReference>
<dbReference type="EMBL" id="JAVHNQ010000002">
    <property type="protein sequence ID" value="KAK6355449.1"/>
    <property type="molecule type" value="Genomic_DNA"/>
</dbReference>
<proteinExistence type="predicted"/>
<evidence type="ECO:0000313" key="2">
    <source>
        <dbReference type="Proteomes" id="UP001375240"/>
    </source>
</evidence>
<comment type="caution">
    <text evidence="1">The sequence shown here is derived from an EMBL/GenBank/DDBJ whole genome shotgun (WGS) entry which is preliminary data.</text>
</comment>
<reference evidence="1 2" key="1">
    <citation type="submission" date="2019-10" db="EMBL/GenBank/DDBJ databases">
        <authorList>
            <person name="Palmer J.M."/>
        </authorList>
    </citation>
    <scope>NUCLEOTIDE SEQUENCE [LARGE SCALE GENOMIC DNA]</scope>
    <source>
        <strain evidence="1 2">TWF696</strain>
    </source>
</reference>